<accession>A0A6G7PTM3</accession>
<dbReference type="GO" id="GO:0043190">
    <property type="term" value="C:ATP-binding cassette (ABC) transporter complex"/>
    <property type="evidence" value="ECO:0007669"/>
    <property type="project" value="TreeGrafter"/>
</dbReference>
<dbReference type="Pfam" id="PF03739">
    <property type="entry name" value="LptF_LptG"/>
    <property type="match status" value="1"/>
</dbReference>
<keyword evidence="2" id="KW-1003">Cell membrane</keyword>
<name>A0A6G7PTM3_9BACT</name>
<evidence type="ECO:0000256" key="1">
    <source>
        <dbReference type="ARBA" id="ARBA00004651"/>
    </source>
</evidence>
<keyword evidence="7" id="KW-1185">Reference proteome</keyword>
<dbReference type="PANTHER" id="PTHR33529">
    <property type="entry name" value="SLR0882 PROTEIN-RELATED"/>
    <property type="match status" value="1"/>
</dbReference>
<protein>
    <submittedName>
        <fullName evidence="6">YjgP/YjgQ family permease</fullName>
    </submittedName>
</protein>
<evidence type="ECO:0000256" key="4">
    <source>
        <dbReference type="ARBA" id="ARBA00022989"/>
    </source>
</evidence>
<keyword evidence="4" id="KW-1133">Transmembrane helix</keyword>
<gene>
    <name evidence="6" type="ORF">G4V39_01555</name>
</gene>
<evidence type="ECO:0000313" key="7">
    <source>
        <dbReference type="Proteomes" id="UP000502179"/>
    </source>
</evidence>
<proteinExistence type="predicted"/>
<keyword evidence="5" id="KW-0472">Membrane</keyword>
<dbReference type="GO" id="GO:0015920">
    <property type="term" value="P:lipopolysaccharide transport"/>
    <property type="evidence" value="ECO:0007669"/>
    <property type="project" value="TreeGrafter"/>
</dbReference>
<comment type="subcellular location">
    <subcellularLocation>
        <location evidence="1">Cell membrane</location>
        <topology evidence="1">Multi-pass membrane protein</topology>
    </subcellularLocation>
</comment>
<dbReference type="AlphaFoldDB" id="A0A6G7PTM3"/>
<evidence type="ECO:0000313" key="6">
    <source>
        <dbReference type="EMBL" id="QIJ71035.1"/>
    </source>
</evidence>
<dbReference type="KEGG" id="tav:G4V39_01555"/>
<evidence type="ECO:0000256" key="3">
    <source>
        <dbReference type="ARBA" id="ARBA00022692"/>
    </source>
</evidence>
<keyword evidence="3" id="KW-0812">Transmembrane</keyword>
<dbReference type="EMBL" id="CP048877">
    <property type="protein sequence ID" value="QIJ71035.1"/>
    <property type="molecule type" value="Genomic_DNA"/>
</dbReference>
<evidence type="ECO:0000256" key="5">
    <source>
        <dbReference type="ARBA" id="ARBA00023136"/>
    </source>
</evidence>
<organism evidence="6 7">
    <name type="scientific">Thermosulfuriphilus ammonigenes</name>
    <dbReference type="NCBI Taxonomy" id="1936021"/>
    <lineage>
        <taxon>Bacteria</taxon>
        <taxon>Pseudomonadati</taxon>
        <taxon>Thermodesulfobacteriota</taxon>
        <taxon>Thermodesulfobacteria</taxon>
        <taxon>Thermodesulfobacteriales</taxon>
        <taxon>Thermodesulfobacteriaceae</taxon>
        <taxon>Thermosulfuriphilus</taxon>
    </lineage>
</organism>
<evidence type="ECO:0000256" key="2">
    <source>
        <dbReference type="ARBA" id="ARBA00022475"/>
    </source>
</evidence>
<sequence>MGRIIFGYIFRELWSPFLISLFSLTSLLLTIRMIPLSGLLLKERAGVSEFFQVFQSLYPYFLVFCLPMSALVASLVAFLRLSQDSELLAFEALGVSFYELLAPVTTFALIVFSLTMLVTVYVLPQSKANFRQFMRHLLSQKIARGLPEKTFASEIPGLTIYAGQTHGGGLRLREVFLYDGRKKDPESLILAQSGRIDPKGPTLILKDGVIHRFYQKQDKGEIIRFGTMTIKLTLGAPPGTAKRRGEMGLLELRERAKDFPPGSKRRLKLESEFHKRLAFPFASIIFSILGAALAAQIKGSGRSAGVSLAVILFLLYYGALAGATGLAETGRIPPVLSLWLPNIFFGLLSGGLVLLSGQSLKITLGRKKP</sequence>
<dbReference type="RefSeq" id="WP_166031257.1">
    <property type="nucleotide sequence ID" value="NZ_CP048877.1"/>
</dbReference>
<reference evidence="6 7" key="1">
    <citation type="submission" date="2020-02" db="EMBL/GenBank/DDBJ databases">
        <title>Genome analysis of Thermosulfuriphilus ammonigenes ST65T, an anaerobic thermophilic chemolithoautotrophic bacterium isolated from a deep-sea hydrothermal vent.</title>
        <authorList>
            <person name="Slobodkina G."/>
            <person name="Allioux M."/>
            <person name="Merkel A."/>
            <person name="Alain K."/>
            <person name="Jebbar M."/>
            <person name="Slobodkin A."/>
        </authorList>
    </citation>
    <scope>NUCLEOTIDE SEQUENCE [LARGE SCALE GENOMIC DNA]</scope>
    <source>
        <strain evidence="6 7">ST65</strain>
    </source>
</reference>
<dbReference type="InterPro" id="IPR005495">
    <property type="entry name" value="LptG/LptF_permease"/>
</dbReference>
<dbReference type="PANTHER" id="PTHR33529:SF6">
    <property type="entry name" value="YJGP_YJGQ FAMILY PERMEASE"/>
    <property type="match status" value="1"/>
</dbReference>
<dbReference type="Proteomes" id="UP000502179">
    <property type="component" value="Chromosome"/>
</dbReference>